<dbReference type="OrthoDB" id="2880219at2"/>
<proteinExistence type="predicted"/>
<organism evidence="1 2">
    <name type="scientific">Peribacillus saganii</name>
    <dbReference type="NCBI Taxonomy" id="2303992"/>
    <lineage>
        <taxon>Bacteria</taxon>
        <taxon>Bacillati</taxon>
        <taxon>Bacillota</taxon>
        <taxon>Bacilli</taxon>
        <taxon>Bacillales</taxon>
        <taxon>Bacillaceae</taxon>
        <taxon>Peribacillus</taxon>
    </lineage>
</organism>
<sequence>MNKELFELMTKILDEVGKLKSYIKERKQDKGIDLQATERIINRLDNIVEEADKELIDTLIRIEKNFDFEKTKSTLMSKKTDK</sequence>
<protein>
    <submittedName>
        <fullName evidence="1">Uncharacterized protein</fullName>
    </submittedName>
</protein>
<dbReference type="EMBL" id="QVTE01000015">
    <property type="protein sequence ID" value="RFU70546.1"/>
    <property type="molecule type" value="Genomic_DNA"/>
</dbReference>
<dbReference type="RefSeq" id="WP_117325800.1">
    <property type="nucleotide sequence ID" value="NZ_QVTE01000015.1"/>
</dbReference>
<accession>A0A372LR71</accession>
<keyword evidence="2" id="KW-1185">Reference proteome</keyword>
<gene>
    <name evidence="1" type="ORF">D0469_06335</name>
</gene>
<dbReference type="AlphaFoldDB" id="A0A372LR71"/>
<dbReference type="Proteomes" id="UP000264541">
    <property type="component" value="Unassembled WGS sequence"/>
</dbReference>
<name>A0A372LR71_9BACI</name>
<comment type="caution">
    <text evidence="1">The sequence shown here is derived from an EMBL/GenBank/DDBJ whole genome shotgun (WGS) entry which is preliminary data.</text>
</comment>
<evidence type="ECO:0000313" key="2">
    <source>
        <dbReference type="Proteomes" id="UP000264541"/>
    </source>
</evidence>
<evidence type="ECO:0000313" key="1">
    <source>
        <dbReference type="EMBL" id="RFU70546.1"/>
    </source>
</evidence>
<reference evidence="1 2" key="1">
    <citation type="submission" date="2018-08" db="EMBL/GenBank/DDBJ databases">
        <title>Bacillus chawlae sp. nov., Bacillus glennii sp. nov., and Bacillus saganii sp. nov. Isolated from the Vehicle Assembly Building at Kennedy Space Center where the Viking Spacecraft were Assembled.</title>
        <authorList>
            <person name="Seuylemezian A."/>
            <person name="Vaishampayan P."/>
        </authorList>
    </citation>
    <scope>NUCLEOTIDE SEQUENCE [LARGE SCALE GENOMIC DNA]</scope>
    <source>
        <strain evidence="1 2">V47-23a</strain>
    </source>
</reference>